<dbReference type="EMBL" id="NEFX01000018">
    <property type="protein sequence ID" value="OTW30514.1"/>
    <property type="molecule type" value="Genomic_DNA"/>
</dbReference>
<reference evidence="1 2" key="1">
    <citation type="submission" date="2017-04" db="EMBL/GenBank/DDBJ databases">
        <title>Staphylococcus agnetis, a potential pathogen in the broiler production.</title>
        <authorList>
            <person name="Poulsen L."/>
        </authorList>
    </citation>
    <scope>NUCLEOTIDE SEQUENCE [LARGE SCALE GENOMIC DNA]</scope>
    <source>
        <strain evidence="1 2">723_310714_2_2_spleen</strain>
    </source>
</reference>
<accession>A0ABX3Z0T2</accession>
<sequence length="134" mass="15557">MKVKKNVLMTLTELINSITDNEVLGNNFENKKGDRVSVDECGLIKCQINFPDELFNVETESQIDESTIIPELLEVYEFSSRIKYSRVYKNESINNVIRTRKHYIEEPITSAFYILDEDMTASLLWKDGVLIDEI</sequence>
<dbReference type="Proteomes" id="UP000195208">
    <property type="component" value="Unassembled WGS sequence"/>
</dbReference>
<dbReference type="RefSeq" id="WP_085622025.1">
    <property type="nucleotide sequence ID" value="NZ_JAPTFZ010000006.1"/>
</dbReference>
<evidence type="ECO:0008006" key="3">
    <source>
        <dbReference type="Google" id="ProtNLM"/>
    </source>
</evidence>
<evidence type="ECO:0000313" key="1">
    <source>
        <dbReference type="EMBL" id="OTW30514.1"/>
    </source>
</evidence>
<gene>
    <name evidence="1" type="ORF">B9M88_09605</name>
</gene>
<keyword evidence="2" id="KW-1185">Reference proteome</keyword>
<protein>
    <recommendedName>
        <fullName evidence="3">Phage PVL protein</fullName>
    </recommendedName>
</protein>
<proteinExistence type="predicted"/>
<name>A0ABX3Z0T2_9STAP</name>
<evidence type="ECO:0000313" key="2">
    <source>
        <dbReference type="Proteomes" id="UP000195208"/>
    </source>
</evidence>
<comment type="caution">
    <text evidence="1">The sequence shown here is derived from an EMBL/GenBank/DDBJ whole genome shotgun (WGS) entry which is preliminary data.</text>
</comment>
<organism evidence="1 2">
    <name type="scientific">Staphylococcus agnetis</name>
    <dbReference type="NCBI Taxonomy" id="985762"/>
    <lineage>
        <taxon>Bacteria</taxon>
        <taxon>Bacillati</taxon>
        <taxon>Bacillota</taxon>
        <taxon>Bacilli</taxon>
        <taxon>Bacillales</taxon>
        <taxon>Staphylococcaceae</taxon>
        <taxon>Staphylococcus</taxon>
    </lineage>
</organism>